<dbReference type="EMBL" id="UINC01076640">
    <property type="protein sequence ID" value="SVC15993.1"/>
    <property type="molecule type" value="Genomic_DNA"/>
</dbReference>
<name>A0A382JXN8_9ZZZZ</name>
<dbReference type="AlphaFoldDB" id="A0A382JXN8"/>
<gene>
    <name evidence="1" type="ORF">METZ01_LOCUS268847</name>
</gene>
<reference evidence="1" key="1">
    <citation type="submission" date="2018-05" db="EMBL/GenBank/DDBJ databases">
        <authorList>
            <person name="Lanie J.A."/>
            <person name="Ng W.-L."/>
            <person name="Kazmierczak K.M."/>
            <person name="Andrzejewski T.M."/>
            <person name="Davidsen T.M."/>
            <person name="Wayne K.J."/>
            <person name="Tettelin H."/>
            <person name="Glass J.I."/>
            <person name="Rusch D."/>
            <person name="Podicherti R."/>
            <person name="Tsui H.-C.T."/>
            <person name="Winkler M.E."/>
        </authorList>
    </citation>
    <scope>NUCLEOTIDE SEQUENCE</scope>
</reference>
<dbReference type="InterPro" id="IPR012338">
    <property type="entry name" value="Beta-lactam/transpept-like"/>
</dbReference>
<dbReference type="SUPFAM" id="SSF56601">
    <property type="entry name" value="beta-lactamase/transpeptidase-like"/>
    <property type="match status" value="1"/>
</dbReference>
<protein>
    <recommendedName>
        <fullName evidence="2">Beta-lactamase-related domain-containing protein</fullName>
    </recommendedName>
</protein>
<dbReference type="Gene3D" id="3.40.710.10">
    <property type="entry name" value="DD-peptidase/beta-lactamase superfamily"/>
    <property type="match status" value="1"/>
</dbReference>
<sequence length="393" mass="46251">MKKILGTLIFSMLFCVNVFAEVKTYDGRSEIPEEAKPNDDTLRFYLNRYLTRNWNSHRKYSNIEASDSPYQFQFDLREDKYIKKQMQKTALLSYLLFEDGKIVIDEITPKNRFGDMFTDKTKYHSQSVGKSIASYILGHAICKGYVESIDAKINDWPVLKNTLYHDQKIIDLINMSAGDQKYLNSNRFFDSNRAVTNPTIKSAMENELKNSKKSKVKWNYNNLLPHIILNYIIHKVGEDKFQKLLDEVFRDKAKTEYDAHFVETEISNPADRSITNTLMATRYDYLRIAKAMLDDWQNDTCEGKYLKTLYERKVKKNREYRDKQEAFSITKSYGGFFHLDPYGMKNRHIFIMDGYGGQTLTIDFDRKRIVTTMAVHRDFKWKKIAHSIIKKGK</sequence>
<evidence type="ECO:0008006" key="2">
    <source>
        <dbReference type="Google" id="ProtNLM"/>
    </source>
</evidence>
<proteinExistence type="predicted"/>
<accession>A0A382JXN8</accession>
<organism evidence="1">
    <name type="scientific">marine metagenome</name>
    <dbReference type="NCBI Taxonomy" id="408172"/>
    <lineage>
        <taxon>unclassified sequences</taxon>
        <taxon>metagenomes</taxon>
        <taxon>ecological metagenomes</taxon>
    </lineage>
</organism>
<evidence type="ECO:0000313" key="1">
    <source>
        <dbReference type="EMBL" id="SVC15993.1"/>
    </source>
</evidence>